<sequence length="136" mass="15495">MRVPVAHSLLHRLCPITPPLFPFTRYLIPTEEAGNALVTPLELQGSMGGSDHFMVDLNKTYDEVRLQLQYLEEDVGAQYTARAEFECQFYKILAYARDMLSKYNKNNDEYPNKAVIKLKFAASSFQSVLILVAESE</sequence>
<dbReference type="AlphaFoldDB" id="A0A4C1W7N8"/>
<dbReference type="EMBL" id="BGZK01000495">
    <property type="protein sequence ID" value="GBP47091.1"/>
    <property type="molecule type" value="Genomic_DNA"/>
</dbReference>
<evidence type="ECO:0000313" key="1">
    <source>
        <dbReference type="EMBL" id="GBP47091.1"/>
    </source>
</evidence>
<proteinExistence type="predicted"/>
<protein>
    <submittedName>
        <fullName evidence="1">Uncharacterized protein</fullName>
    </submittedName>
</protein>
<evidence type="ECO:0000313" key="2">
    <source>
        <dbReference type="Proteomes" id="UP000299102"/>
    </source>
</evidence>
<reference evidence="1 2" key="1">
    <citation type="journal article" date="2019" name="Commun. Biol.">
        <title>The bagworm genome reveals a unique fibroin gene that provides high tensile strength.</title>
        <authorList>
            <person name="Kono N."/>
            <person name="Nakamura H."/>
            <person name="Ohtoshi R."/>
            <person name="Tomita M."/>
            <person name="Numata K."/>
            <person name="Arakawa K."/>
        </authorList>
    </citation>
    <scope>NUCLEOTIDE SEQUENCE [LARGE SCALE GENOMIC DNA]</scope>
</reference>
<accession>A0A4C1W7N8</accession>
<comment type="caution">
    <text evidence="1">The sequence shown here is derived from an EMBL/GenBank/DDBJ whole genome shotgun (WGS) entry which is preliminary data.</text>
</comment>
<name>A0A4C1W7N8_EUMVA</name>
<organism evidence="1 2">
    <name type="scientific">Eumeta variegata</name>
    <name type="common">Bagworm moth</name>
    <name type="synonym">Eumeta japonica</name>
    <dbReference type="NCBI Taxonomy" id="151549"/>
    <lineage>
        <taxon>Eukaryota</taxon>
        <taxon>Metazoa</taxon>
        <taxon>Ecdysozoa</taxon>
        <taxon>Arthropoda</taxon>
        <taxon>Hexapoda</taxon>
        <taxon>Insecta</taxon>
        <taxon>Pterygota</taxon>
        <taxon>Neoptera</taxon>
        <taxon>Endopterygota</taxon>
        <taxon>Lepidoptera</taxon>
        <taxon>Glossata</taxon>
        <taxon>Ditrysia</taxon>
        <taxon>Tineoidea</taxon>
        <taxon>Psychidae</taxon>
        <taxon>Oiketicinae</taxon>
        <taxon>Eumeta</taxon>
    </lineage>
</organism>
<keyword evidence="2" id="KW-1185">Reference proteome</keyword>
<dbReference type="Proteomes" id="UP000299102">
    <property type="component" value="Unassembled WGS sequence"/>
</dbReference>
<gene>
    <name evidence="1" type="ORF">EVAR_96046_1</name>
</gene>